<dbReference type="InterPro" id="IPR029260">
    <property type="entry name" value="DSPn"/>
</dbReference>
<evidence type="ECO:0000313" key="8">
    <source>
        <dbReference type="EMBL" id="KAH0535241.1"/>
    </source>
</evidence>
<comment type="similarity">
    <text evidence="1">Belongs to the protein-tyrosine phosphatase family. Non-receptor class CDC14 subfamily.</text>
</comment>
<dbReference type="SUPFAM" id="SSF52799">
    <property type="entry name" value="(Phosphotyrosine protein) phosphatases II"/>
    <property type="match status" value="2"/>
</dbReference>
<feature type="domain" description="Tyrosine specific protein phosphatases" evidence="7">
    <location>
        <begin position="306"/>
        <end position="368"/>
    </location>
</feature>
<dbReference type="Gene3D" id="3.90.190.10">
    <property type="entry name" value="Protein tyrosine phosphatase superfamily"/>
    <property type="match status" value="2"/>
</dbReference>
<feature type="domain" description="Tyrosine-protein phosphatase" evidence="6">
    <location>
        <begin position="228"/>
        <end position="382"/>
    </location>
</feature>
<dbReference type="PANTHER" id="PTHR23339">
    <property type="entry name" value="TYROSINE SPECIFIC PROTEIN PHOSPHATASE AND DUAL SPECIFICITY PROTEIN PHOSPHATASE"/>
    <property type="match status" value="1"/>
</dbReference>
<dbReference type="PROSITE" id="PS50054">
    <property type="entry name" value="TYR_PHOSPHATASE_DUAL"/>
    <property type="match status" value="1"/>
</dbReference>
<name>A0AAV7HU51_COTGL</name>
<dbReference type="InterPro" id="IPR020422">
    <property type="entry name" value="TYR_PHOSPHATASE_DUAL_dom"/>
</dbReference>
<dbReference type="FunFam" id="3.90.190.10:FF:000006">
    <property type="entry name" value="Dual specificity protein phosphatase CDC14B"/>
    <property type="match status" value="1"/>
</dbReference>
<dbReference type="CDD" id="cd17657">
    <property type="entry name" value="CDC14_N"/>
    <property type="match status" value="1"/>
</dbReference>
<accession>A0AAV7HU51</accession>
<evidence type="ECO:0000256" key="4">
    <source>
        <dbReference type="ARBA" id="ARBA00022912"/>
    </source>
</evidence>
<sequence length="538" mass="62122">MKNSLQSEKKDQDFKMANHKNLTSPDNSTKVSKLIPPQKLTDNFELNSIKSHPDINHVAEYIDNKFYFAILTEGKNLPKSIADVHFFSIDDELIYQNFFNDFGPLNLSCLYKYCWKVSKKLNNPRYCDKQIVHYCIKSNEKKANAAFLISSFAVLCLNKSPKDAYKPLLDANISLKPFQDASIGHSIYHIRLQDCLNALFKSVAFGFLNLNDFDVSEYEKYEKVEYGDMNWIVPQKFLAFSGPSTEPGTLYHAPERYHEYFKENNISTVIRLNKESYDSSRFTRIGINHYDIYLPDGSIPSRKVLYQFLYISEVTNGPIAVHCKAGLGRTGSLICAYLIKHYKMTAKEAIAWTRICRPGSVIGHQQTWLESMQKELLFSGQQYRMKHFSEVDKIFHHKYGMYSIVQKIERKNNSVKLPKNLTFRQYFKLDSVEKNKSDDLSWKRKLSNNDISTKNKQLKFINFFGTNGSICDYIVRKFGGLSERESTSSEKQTDKSSNSKLGKRNSTDELTVVNHQMNKSSDVLTQGDLLKKIKINNN</sequence>
<dbReference type="InterPro" id="IPR029021">
    <property type="entry name" value="Prot-tyrosine_phosphatase-like"/>
</dbReference>
<evidence type="ECO:0000256" key="3">
    <source>
        <dbReference type="ARBA" id="ARBA00022801"/>
    </source>
</evidence>
<keyword evidence="3" id="KW-0378">Hydrolase</keyword>
<dbReference type="EMBL" id="JAHXZJ010002982">
    <property type="protein sequence ID" value="KAH0535241.1"/>
    <property type="molecule type" value="Genomic_DNA"/>
</dbReference>
<dbReference type="Proteomes" id="UP000826195">
    <property type="component" value="Unassembled WGS sequence"/>
</dbReference>
<keyword evidence="4" id="KW-0904">Protein phosphatase</keyword>
<evidence type="ECO:0000259" key="7">
    <source>
        <dbReference type="PROSITE" id="PS50056"/>
    </source>
</evidence>
<protein>
    <recommendedName>
        <fullName evidence="2">protein-tyrosine-phosphatase</fullName>
        <ecNumber evidence="2">3.1.3.48</ecNumber>
    </recommendedName>
</protein>
<dbReference type="InterPro" id="IPR000387">
    <property type="entry name" value="Tyr_Pase_dom"/>
</dbReference>
<feature type="compositionally biased region" description="Polar residues" evidence="5">
    <location>
        <begin position="20"/>
        <end position="31"/>
    </location>
</feature>
<dbReference type="InterPro" id="IPR044506">
    <property type="entry name" value="CDC14_C"/>
</dbReference>
<dbReference type="InterPro" id="IPR050561">
    <property type="entry name" value="PTP"/>
</dbReference>
<dbReference type="Pfam" id="PF22785">
    <property type="entry name" value="Tc-R-P"/>
    <property type="match status" value="1"/>
</dbReference>
<evidence type="ECO:0000259" key="6">
    <source>
        <dbReference type="PROSITE" id="PS50054"/>
    </source>
</evidence>
<dbReference type="PROSITE" id="PS00383">
    <property type="entry name" value="TYR_PHOSPHATASE_1"/>
    <property type="match status" value="1"/>
</dbReference>
<evidence type="ECO:0000256" key="1">
    <source>
        <dbReference type="ARBA" id="ARBA00007315"/>
    </source>
</evidence>
<feature type="region of interest" description="Disordered" evidence="5">
    <location>
        <begin position="1"/>
        <end position="32"/>
    </location>
</feature>
<feature type="region of interest" description="Disordered" evidence="5">
    <location>
        <begin position="484"/>
        <end position="507"/>
    </location>
</feature>
<evidence type="ECO:0000256" key="2">
    <source>
        <dbReference type="ARBA" id="ARBA00013064"/>
    </source>
</evidence>
<gene>
    <name evidence="8" type="ORF">KQX54_015382</name>
</gene>
<organism evidence="8 9">
    <name type="scientific">Cotesia glomerata</name>
    <name type="common">Lepidopteran parasitic wasp</name>
    <name type="synonym">Apanteles glomeratus</name>
    <dbReference type="NCBI Taxonomy" id="32391"/>
    <lineage>
        <taxon>Eukaryota</taxon>
        <taxon>Metazoa</taxon>
        <taxon>Ecdysozoa</taxon>
        <taxon>Arthropoda</taxon>
        <taxon>Hexapoda</taxon>
        <taxon>Insecta</taxon>
        <taxon>Pterygota</taxon>
        <taxon>Neoptera</taxon>
        <taxon>Endopterygota</taxon>
        <taxon>Hymenoptera</taxon>
        <taxon>Apocrita</taxon>
        <taxon>Ichneumonoidea</taxon>
        <taxon>Braconidae</taxon>
        <taxon>Microgastrinae</taxon>
        <taxon>Cotesia</taxon>
    </lineage>
</organism>
<evidence type="ECO:0000256" key="5">
    <source>
        <dbReference type="SAM" id="MobiDB-lite"/>
    </source>
</evidence>
<dbReference type="PROSITE" id="PS50056">
    <property type="entry name" value="TYR_PHOSPHATASE_2"/>
    <property type="match status" value="1"/>
</dbReference>
<feature type="compositionally biased region" description="Basic and acidic residues" evidence="5">
    <location>
        <begin position="7"/>
        <end position="16"/>
    </location>
</feature>
<dbReference type="GO" id="GO:0004725">
    <property type="term" value="F:protein tyrosine phosphatase activity"/>
    <property type="evidence" value="ECO:0007669"/>
    <property type="project" value="UniProtKB-EC"/>
</dbReference>
<evidence type="ECO:0000313" key="9">
    <source>
        <dbReference type="Proteomes" id="UP000826195"/>
    </source>
</evidence>
<dbReference type="InterPro" id="IPR016130">
    <property type="entry name" value="Tyr_Pase_AS"/>
</dbReference>
<keyword evidence="9" id="KW-1185">Reference proteome</keyword>
<dbReference type="AlphaFoldDB" id="A0AAV7HU51"/>
<dbReference type="EC" id="3.1.3.48" evidence="2"/>
<dbReference type="InterPro" id="IPR003595">
    <property type="entry name" value="Tyr_Pase_cat"/>
</dbReference>
<dbReference type="SMART" id="SM00195">
    <property type="entry name" value="DSPc"/>
    <property type="match status" value="1"/>
</dbReference>
<dbReference type="CDD" id="cd14499">
    <property type="entry name" value="CDC14_C"/>
    <property type="match status" value="1"/>
</dbReference>
<dbReference type="Pfam" id="PF14671">
    <property type="entry name" value="DSPn"/>
    <property type="match status" value="1"/>
</dbReference>
<proteinExistence type="inferred from homology"/>
<comment type="caution">
    <text evidence="8">The sequence shown here is derived from an EMBL/GenBank/DDBJ whole genome shotgun (WGS) entry which is preliminary data.</text>
</comment>
<dbReference type="SMART" id="SM00404">
    <property type="entry name" value="PTPc_motif"/>
    <property type="match status" value="1"/>
</dbReference>
<feature type="compositionally biased region" description="Basic and acidic residues" evidence="5">
    <location>
        <begin position="484"/>
        <end position="494"/>
    </location>
</feature>
<reference evidence="8 9" key="1">
    <citation type="journal article" date="2021" name="J. Hered.">
        <title>A chromosome-level genome assembly of the parasitoid wasp, Cotesia glomerata (Hymenoptera: Braconidae).</title>
        <authorList>
            <person name="Pinto B.J."/>
            <person name="Weis J.J."/>
            <person name="Gamble T."/>
            <person name="Ode P.J."/>
            <person name="Paul R."/>
            <person name="Zaspel J.M."/>
        </authorList>
    </citation>
    <scope>NUCLEOTIDE SEQUENCE [LARGE SCALE GENOMIC DNA]</scope>
    <source>
        <strain evidence="8">CgM1</strain>
    </source>
</reference>